<organism evidence="7 8">
    <name type="scientific">Lentibacillus kimchii</name>
    <dbReference type="NCBI Taxonomy" id="1542911"/>
    <lineage>
        <taxon>Bacteria</taxon>
        <taxon>Bacillati</taxon>
        <taxon>Bacillota</taxon>
        <taxon>Bacilli</taxon>
        <taxon>Bacillales</taxon>
        <taxon>Bacillaceae</taxon>
        <taxon>Lentibacillus</taxon>
    </lineage>
</organism>
<protein>
    <submittedName>
        <fullName evidence="7">S-layer homology domain-containing protein</fullName>
    </submittedName>
</protein>
<comment type="similarity">
    <text evidence="1">Belongs to the intimin/invasin family.</text>
</comment>
<proteinExistence type="inferred from homology"/>
<sequence>MSKKTKTFRNVAISTMAASATVAAVAPAAVSAEDVSFSDVTPEHTHYDNIIKMAEQGIIQGHPDGTFKPYNNIVRGQIAAMLTNALDLDTPDNMDEVLAQYDDVDGNSDYAPVIAAVTDANIFKGDHGHFGEFENITREQMATALVEAYDLNKYDNQGMNADLNREHISNSHVDNVQTLANLGITIELDNYRAYEQERRDQFATMIAKTEEVVSENAPGVENVETTVNDDNTFSISGSATGIADSAHLIVTDGDGKKVINNEDIDINKDDNSFSFTSDQLDAGNYSYTIMGMENGNHGSLKSESGKFEIEAPAVEDVSAVTSKTVDVTFNQLPDDVSKDDFEIENTDNQYDDVKIDSMSTEDGNINLALTSALSEDTDYELTYTGQDEDQTIDFTYEKATPTDINVTTETVAQGEDSVNLKSEVLADDQNVTEDFDVTYTSDSGDVEKDGSVDTSDMKDGDSFIVRAHVGSGDNAIESDKQVVTVEDSMADSYQFFTINDNGDVDEDLKTEDAKQTVNNNADTVGNYIVPHVNDQFGKAITDGNFKFESLNPETMLVDENSGEIKGVYDNGNAQVKVTAPGTNFEKVINVNVQEPAEVSDFELSDSSINTSNTADTQNVTVTVKDQYGNAVDEEDVTAETDSDSVSLNDGISTNEDGEATIEITPEEKGEATVDVKVGELDKQTITVNVTEAGDTDDYEIANTGDNLEYDKNADDDSLEFSVYGVDADGNHTDKDPENGVDFKVTNEDGEEIDTSNGETVKTYNVQSKVNSGNLEVGNYTLSASKNGFDYGSVDFKVVDSTPELNHVSFDSNSFKLEGQKQDLVDLLNDQGVTMTDQNGDVMMTEDSDGNDVKATLDEDDIESVDVSNDNILNHFVNDNDTNRIAGKGAGETIVNVKFNTGEDSTQTVAFSVKNTVDSANELEYAIDHTSDDAADTITLGGNIDLNSPLDLNSQVTLDGNGHSIDQEVKITSDNVTVKDLNLDVAEANAIDVAHGVTEANLENNVINNTGQMAIYFNKNSSGEVIGNEITDSRKGIGADTSENVTIKNNDITFSEVGIELFDGSGDHREAINNSTEESNFPQDNQYDVSGNEFEENTAK</sequence>
<feature type="region of interest" description="Disordered" evidence="3">
    <location>
        <begin position="1073"/>
        <end position="1099"/>
    </location>
</feature>
<dbReference type="InterPro" id="IPR011050">
    <property type="entry name" value="Pectin_lyase_fold/virulence"/>
</dbReference>
<dbReference type="SMART" id="SM00634">
    <property type="entry name" value="BID_1"/>
    <property type="match status" value="1"/>
</dbReference>
<dbReference type="InterPro" id="IPR003344">
    <property type="entry name" value="Big_1_dom"/>
</dbReference>
<dbReference type="Proteomes" id="UP001596620">
    <property type="component" value="Unassembled WGS sequence"/>
</dbReference>
<feature type="chain" id="PRO_5045182162" evidence="4">
    <location>
        <begin position="29"/>
        <end position="1099"/>
    </location>
</feature>
<dbReference type="InterPro" id="IPR006626">
    <property type="entry name" value="PbH1"/>
</dbReference>
<reference evidence="8" key="1">
    <citation type="journal article" date="2019" name="Int. J. Syst. Evol. Microbiol.">
        <title>The Global Catalogue of Microorganisms (GCM) 10K type strain sequencing project: providing services to taxonomists for standard genome sequencing and annotation.</title>
        <authorList>
            <consortium name="The Broad Institute Genomics Platform"/>
            <consortium name="The Broad Institute Genome Sequencing Center for Infectious Disease"/>
            <person name="Wu L."/>
            <person name="Ma J."/>
        </authorList>
    </citation>
    <scope>NUCLEOTIDE SEQUENCE [LARGE SCALE GENOMIC DNA]</scope>
    <source>
        <strain evidence="8">JCM 30234</strain>
    </source>
</reference>
<dbReference type="RefSeq" id="WP_382358610.1">
    <property type="nucleotide sequence ID" value="NZ_JBHTGR010000015.1"/>
</dbReference>
<dbReference type="SUPFAM" id="SSF49373">
    <property type="entry name" value="Invasin/intimin cell-adhesion fragments"/>
    <property type="match status" value="1"/>
</dbReference>
<dbReference type="Gene3D" id="2.60.40.1220">
    <property type="match status" value="1"/>
</dbReference>
<evidence type="ECO:0000259" key="5">
    <source>
        <dbReference type="PROSITE" id="PS51127"/>
    </source>
</evidence>
<evidence type="ECO:0000256" key="1">
    <source>
        <dbReference type="ARBA" id="ARBA00010116"/>
    </source>
</evidence>
<feature type="domain" description="Big-1" evidence="5">
    <location>
        <begin position="598"/>
        <end position="690"/>
    </location>
</feature>
<dbReference type="SMART" id="SM00710">
    <property type="entry name" value="PbH1"/>
    <property type="match status" value="4"/>
</dbReference>
<dbReference type="InterPro" id="IPR008964">
    <property type="entry name" value="Invasin/intimin_cell_adhesion"/>
</dbReference>
<evidence type="ECO:0000256" key="4">
    <source>
        <dbReference type="SAM" id="SignalP"/>
    </source>
</evidence>
<gene>
    <name evidence="7" type="ORF">ACFQU8_07555</name>
</gene>
<comment type="caution">
    <text evidence="7">The sequence shown here is derived from an EMBL/GenBank/DDBJ whole genome shotgun (WGS) entry which is preliminary data.</text>
</comment>
<keyword evidence="8" id="KW-1185">Reference proteome</keyword>
<feature type="compositionally biased region" description="Polar residues" evidence="3">
    <location>
        <begin position="1073"/>
        <end position="1088"/>
    </location>
</feature>
<evidence type="ECO:0000313" key="8">
    <source>
        <dbReference type="Proteomes" id="UP001596620"/>
    </source>
</evidence>
<dbReference type="PROSITE" id="PS51272">
    <property type="entry name" value="SLH"/>
    <property type="match status" value="2"/>
</dbReference>
<dbReference type="Gene3D" id="2.60.40.10">
    <property type="entry name" value="Immunoglobulins"/>
    <property type="match status" value="1"/>
</dbReference>
<evidence type="ECO:0000313" key="7">
    <source>
        <dbReference type="EMBL" id="MFC7747090.1"/>
    </source>
</evidence>
<dbReference type="EMBL" id="JBHTGR010000015">
    <property type="protein sequence ID" value="MFC7747090.1"/>
    <property type="molecule type" value="Genomic_DNA"/>
</dbReference>
<feature type="domain" description="SLH" evidence="6">
    <location>
        <begin position="97"/>
        <end position="159"/>
    </location>
</feature>
<feature type="domain" description="SLH" evidence="6">
    <location>
        <begin position="33"/>
        <end position="96"/>
    </location>
</feature>
<dbReference type="InterPro" id="IPR014755">
    <property type="entry name" value="Cu-Rt/internalin_Ig-like"/>
</dbReference>
<name>A0ABW2UV11_9BACI</name>
<dbReference type="Pfam" id="PF02369">
    <property type="entry name" value="Big_1"/>
    <property type="match status" value="1"/>
</dbReference>
<feature type="signal peptide" evidence="4">
    <location>
        <begin position="1"/>
        <end position="28"/>
    </location>
</feature>
<keyword evidence="2 4" id="KW-0732">Signal</keyword>
<accession>A0ABW2UV11</accession>
<dbReference type="InterPro" id="IPR001119">
    <property type="entry name" value="SLH_dom"/>
</dbReference>
<dbReference type="Pfam" id="PF00395">
    <property type="entry name" value="SLH"/>
    <property type="match status" value="2"/>
</dbReference>
<dbReference type="InterPro" id="IPR013783">
    <property type="entry name" value="Ig-like_fold"/>
</dbReference>
<dbReference type="PROSITE" id="PS51127">
    <property type="entry name" value="BIG1"/>
    <property type="match status" value="1"/>
</dbReference>
<evidence type="ECO:0000256" key="3">
    <source>
        <dbReference type="SAM" id="MobiDB-lite"/>
    </source>
</evidence>
<evidence type="ECO:0000259" key="6">
    <source>
        <dbReference type="PROSITE" id="PS51272"/>
    </source>
</evidence>
<evidence type="ECO:0000256" key="2">
    <source>
        <dbReference type="ARBA" id="ARBA00022729"/>
    </source>
</evidence>
<dbReference type="SUPFAM" id="SSF51126">
    <property type="entry name" value="Pectin lyase-like"/>
    <property type="match status" value="1"/>
</dbReference>